<evidence type="ECO:0000256" key="6">
    <source>
        <dbReference type="ARBA" id="ARBA00022989"/>
    </source>
</evidence>
<keyword evidence="6 9" id="KW-1133">Transmembrane helix</keyword>
<feature type="transmembrane region" description="Helical" evidence="9">
    <location>
        <begin position="198"/>
        <end position="215"/>
    </location>
</feature>
<keyword evidence="8" id="KW-0175">Coiled coil</keyword>
<dbReference type="Pfam" id="PF08449">
    <property type="entry name" value="UAA"/>
    <property type="match status" value="1"/>
</dbReference>
<sequence>MADSPEAKLMRGLESLDVKISQTLYERVFTRQGPGNVFFLSDRALVVGQFKKKLEDAKKDLEELNRQKQDAMVSGDVEAGNSLSSESKMAPYVTDRKKLIVCFLGIFISYFYYGIIQEKITRTSYGEDKEKFVYALSLVFVQCIVNALFAKAVIQLMYRNEAKDTTPFCWYGICATTYIGAMLASNKALQWVNYPTQVLGKSCKPIPVMILGVLLARKRYPLLKYLCVFLIVCGVALFMYKENKKQVSNDSGSWIGFGELLLLVSLTCDGLTGAVQDRMRAEHHVQSHHMMFNMNLWSIGILAITLLTSGEVFQFIAFCQRYPYVLLHIFTFSLASAIGQNFIFMTVANFGPLTCSIITTTRKFFTILASVLLFGNSLITRQWLGVFLVFAGLTLDSIYGKARKKA</sequence>
<keyword evidence="4 9" id="KW-0812">Transmembrane</keyword>
<evidence type="ECO:0008006" key="12">
    <source>
        <dbReference type="Google" id="ProtNLM"/>
    </source>
</evidence>
<keyword evidence="5" id="KW-0256">Endoplasmic reticulum</keyword>
<keyword evidence="11" id="KW-1185">Reference proteome</keyword>
<evidence type="ECO:0000256" key="1">
    <source>
        <dbReference type="ARBA" id="ARBA00004477"/>
    </source>
</evidence>
<dbReference type="GO" id="GO:0005789">
    <property type="term" value="C:endoplasmic reticulum membrane"/>
    <property type="evidence" value="ECO:0007669"/>
    <property type="project" value="UniProtKB-SubCell"/>
</dbReference>
<feature type="transmembrane region" description="Helical" evidence="9">
    <location>
        <begin position="296"/>
        <end position="318"/>
    </location>
</feature>
<evidence type="ECO:0000256" key="4">
    <source>
        <dbReference type="ARBA" id="ARBA00022692"/>
    </source>
</evidence>
<accession>A0AAU9X026</accession>
<dbReference type="GO" id="GO:0005459">
    <property type="term" value="F:UDP-galactose transmembrane transporter activity"/>
    <property type="evidence" value="ECO:0007669"/>
    <property type="project" value="TreeGrafter"/>
</dbReference>
<dbReference type="EMBL" id="CALNXJ010000025">
    <property type="protein sequence ID" value="CAH3130801.1"/>
    <property type="molecule type" value="Genomic_DNA"/>
</dbReference>
<gene>
    <name evidence="10" type="ORF">PMEA_00014339</name>
</gene>
<evidence type="ECO:0000256" key="2">
    <source>
        <dbReference type="ARBA" id="ARBA00010694"/>
    </source>
</evidence>
<keyword evidence="7 9" id="KW-0472">Membrane</keyword>
<dbReference type="GO" id="GO:0000139">
    <property type="term" value="C:Golgi membrane"/>
    <property type="evidence" value="ECO:0007669"/>
    <property type="project" value="TreeGrafter"/>
</dbReference>
<feature type="transmembrane region" description="Helical" evidence="9">
    <location>
        <begin position="324"/>
        <end position="348"/>
    </location>
</feature>
<dbReference type="InterPro" id="IPR037185">
    <property type="entry name" value="EmrE-like"/>
</dbReference>
<evidence type="ECO:0000256" key="5">
    <source>
        <dbReference type="ARBA" id="ARBA00022824"/>
    </source>
</evidence>
<comment type="similarity">
    <text evidence="2">Belongs to the nucleotide-sugar transporter family. SLC35B subfamily.</text>
</comment>
<proteinExistence type="inferred from homology"/>
<feature type="transmembrane region" description="Helical" evidence="9">
    <location>
        <begin position="360"/>
        <end position="377"/>
    </location>
</feature>
<feature type="transmembrane region" description="Helical" evidence="9">
    <location>
        <begin position="222"/>
        <end position="240"/>
    </location>
</feature>
<feature type="coiled-coil region" evidence="8">
    <location>
        <begin position="47"/>
        <end position="74"/>
    </location>
</feature>
<feature type="transmembrane region" description="Helical" evidence="9">
    <location>
        <begin position="252"/>
        <end position="275"/>
    </location>
</feature>
<protein>
    <recommendedName>
        <fullName evidence="12">Solute carrier family 35 member B1</fullName>
    </recommendedName>
</protein>
<evidence type="ECO:0000256" key="9">
    <source>
        <dbReference type="SAM" id="Phobius"/>
    </source>
</evidence>
<feature type="transmembrane region" description="Helical" evidence="9">
    <location>
        <begin position="132"/>
        <end position="156"/>
    </location>
</feature>
<evidence type="ECO:0000256" key="8">
    <source>
        <dbReference type="SAM" id="Coils"/>
    </source>
</evidence>
<dbReference type="GO" id="GO:0005460">
    <property type="term" value="F:UDP-glucose transmembrane transporter activity"/>
    <property type="evidence" value="ECO:0007669"/>
    <property type="project" value="TreeGrafter"/>
</dbReference>
<organism evidence="10 11">
    <name type="scientific">Pocillopora meandrina</name>
    <dbReference type="NCBI Taxonomy" id="46732"/>
    <lineage>
        <taxon>Eukaryota</taxon>
        <taxon>Metazoa</taxon>
        <taxon>Cnidaria</taxon>
        <taxon>Anthozoa</taxon>
        <taxon>Hexacorallia</taxon>
        <taxon>Scleractinia</taxon>
        <taxon>Astrocoeniina</taxon>
        <taxon>Pocilloporidae</taxon>
        <taxon>Pocillopora</taxon>
    </lineage>
</organism>
<dbReference type="AlphaFoldDB" id="A0AAU9X026"/>
<feature type="transmembrane region" description="Helical" evidence="9">
    <location>
        <begin position="99"/>
        <end position="116"/>
    </location>
</feature>
<keyword evidence="3" id="KW-0813">Transport</keyword>
<dbReference type="PANTHER" id="PTHR10778:SF10">
    <property type="entry name" value="SOLUTE CARRIER FAMILY 35 MEMBER B1"/>
    <property type="match status" value="1"/>
</dbReference>
<reference evidence="10 11" key="1">
    <citation type="submission" date="2022-05" db="EMBL/GenBank/DDBJ databases">
        <authorList>
            <consortium name="Genoscope - CEA"/>
            <person name="William W."/>
        </authorList>
    </citation>
    <scope>NUCLEOTIDE SEQUENCE [LARGE SCALE GENOMIC DNA]</scope>
</reference>
<dbReference type="InterPro" id="IPR013657">
    <property type="entry name" value="SCL35B1-4/HUT1"/>
</dbReference>
<comment type="caution">
    <text evidence="10">The sequence shown here is derived from an EMBL/GenBank/DDBJ whole genome shotgun (WGS) entry which is preliminary data.</text>
</comment>
<comment type="subcellular location">
    <subcellularLocation>
        <location evidence="1">Endoplasmic reticulum membrane</location>
        <topology evidence="1">Multi-pass membrane protein</topology>
    </subcellularLocation>
</comment>
<dbReference type="Proteomes" id="UP001159428">
    <property type="component" value="Unassembled WGS sequence"/>
</dbReference>
<evidence type="ECO:0000313" key="11">
    <source>
        <dbReference type="Proteomes" id="UP001159428"/>
    </source>
</evidence>
<dbReference type="PANTHER" id="PTHR10778">
    <property type="entry name" value="SOLUTE CARRIER FAMILY 35 MEMBER B"/>
    <property type="match status" value="1"/>
</dbReference>
<name>A0AAU9X026_9CNID</name>
<evidence type="ECO:0000313" key="10">
    <source>
        <dbReference type="EMBL" id="CAH3130801.1"/>
    </source>
</evidence>
<evidence type="ECO:0000256" key="7">
    <source>
        <dbReference type="ARBA" id="ARBA00023136"/>
    </source>
</evidence>
<evidence type="ECO:0000256" key="3">
    <source>
        <dbReference type="ARBA" id="ARBA00022448"/>
    </source>
</evidence>
<feature type="transmembrane region" description="Helical" evidence="9">
    <location>
        <begin position="168"/>
        <end position="186"/>
    </location>
</feature>
<dbReference type="SUPFAM" id="SSF103481">
    <property type="entry name" value="Multidrug resistance efflux transporter EmrE"/>
    <property type="match status" value="2"/>
</dbReference>